<dbReference type="Gene3D" id="2.60.300.12">
    <property type="entry name" value="HesB-like domain"/>
    <property type="match status" value="1"/>
</dbReference>
<dbReference type="Ensembl" id="ENSTGET00000008816.1">
    <property type="protein sequence ID" value="ENSTGEP00000007316.1"/>
    <property type="gene ID" value="ENSTGEG00000005996.1"/>
</dbReference>
<dbReference type="PANTHER" id="PTHR10072">
    <property type="entry name" value="IRON-SULFUR CLUSTER ASSEMBLY PROTEIN"/>
    <property type="match status" value="1"/>
</dbReference>
<keyword evidence="2" id="KW-1185">Reference proteome</keyword>
<dbReference type="SUPFAM" id="SSF89360">
    <property type="entry name" value="HesB-like domain"/>
    <property type="match status" value="1"/>
</dbReference>
<evidence type="ECO:0008006" key="3">
    <source>
        <dbReference type="Google" id="ProtNLM"/>
    </source>
</evidence>
<reference evidence="1" key="3">
    <citation type="submission" date="2025-09" db="UniProtKB">
        <authorList>
            <consortium name="Ensembl"/>
        </authorList>
    </citation>
    <scope>IDENTIFICATION</scope>
</reference>
<dbReference type="InterPro" id="IPR035903">
    <property type="entry name" value="HesB-like_dom_sf"/>
</dbReference>
<dbReference type="AlphaFoldDB" id="A0A8D2EJC8"/>
<sequence>MSPSLVPATVWPVSKRKLQTTWAALTLTPSAVSKIKQLLKDKSEHLGMKVGVRARHGGSCLAYEDKGHFDEVQIGVRVLIGKKAQLTRLGTEMDYVEDKLSIVFVFSNPSIKGTCGWGEGLTICNLRIPLVGAPELPDSCGSLGAR</sequence>
<name>A0A8D2EJC8_THEGE</name>
<proteinExistence type="predicted"/>
<dbReference type="GO" id="GO:0051537">
    <property type="term" value="F:2 iron, 2 sulfur cluster binding"/>
    <property type="evidence" value="ECO:0007669"/>
    <property type="project" value="TreeGrafter"/>
</dbReference>
<reference evidence="1" key="2">
    <citation type="submission" date="2025-08" db="UniProtKB">
        <authorList>
            <consortium name="Ensembl"/>
        </authorList>
    </citation>
    <scope>IDENTIFICATION</scope>
</reference>
<organism evidence="1 2">
    <name type="scientific">Theropithecus gelada</name>
    <name type="common">Gelada baboon</name>
    <dbReference type="NCBI Taxonomy" id="9565"/>
    <lineage>
        <taxon>Eukaryota</taxon>
        <taxon>Metazoa</taxon>
        <taxon>Chordata</taxon>
        <taxon>Craniata</taxon>
        <taxon>Vertebrata</taxon>
        <taxon>Euteleostomi</taxon>
        <taxon>Mammalia</taxon>
        <taxon>Eutheria</taxon>
        <taxon>Euarchontoglires</taxon>
        <taxon>Primates</taxon>
        <taxon>Haplorrhini</taxon>
        <taxon>Catarrhini</taxon>
        <taxon>Cercopithecidae</taxon>
        <taxon>Cercopithecinae</taxon>
        <taxon>Theropithecus</taxon>
    </lineage>
</organism>
<dbReference type="GO" id="GO:0005739">
    <property type="term" value="C:mitochondrion"/>
    <property type="evidence" value="ECO:0007669"/>
    <property type="project" value="TreeGrafter"/>
</dbReference>
<dbReference type="PANTHER" id="PTHR10072:SF41">
    <property type="entry name" value="IRON-SULFUR CLUSTER ASSEMBLY 1 HOMOLOG, MITOCHONDRIAL"/>
    <property type="match status" value="1"/>
</dbReference>
<reference evidence="1" key="1">
    <citation type="submission" date="2018-05" db="EMBL/GenBank/DDBJ databases">
        <title>Whole genome of Theropithecus gelada.</title>
        <authorList>
            <person name="Chiou K.L."/>
            <person name="Snyder-Mackler N."/>
        </authorList>
    </citation>
    <scope>NUCLEOTIDE SEQUENCE [LARGE SCALE GENOMIC DNA]</scope>
</reference>
<evidence type="ECO:0000313" key="2">
    <source>
        <dbReference type="Proteomes" id="UP000694411"/>
    </source>
</evidence>
<dbReference type="InterPro" id="IPR050322">
    <property type="entry name" value="Fe-S_cluster_asmbl/transfer"/>
</dbReference>
<dbReference type="Proteomes" id="UP000694411">
    <property type="component" value="Chromosome 15"/>
</dbReference>
<protein>
    <recommendedName>
        <fullName evidence="3">FeS cluster biogenesis domain-containing protein</fullName>
    </recommendedName>
</protein>
<accession>A0A8D2EJC8</accession>
<evidence type="ECO:0000313" key="1">
    <source>
        <dbReference type="Ensembl" id="ENSTGEP00000007316.1"/>
    </source>
</evidence>
<dbReference type="GO" id="GO:0016226">
    <property type="term" value="P:iron-sulfur cluster assembly"/>
    <property type="evidence" value="ECO:0007669"/>
    <property type="project" value="TreeGrafter"/>
</dbReference>